<comment type="caution">
    <text evidence="2">The sequence shown here is derived from an EMBL/GenBank/DDBJ whole genome shotgun (WGS) entry which is preliminary data.</text>
</comment>
<evidence type="ECO:0000313" key="2">
    <source>
        <dbReference type="EMBL" id="EHB93422.1"/>
    </source>
</evidence>
<gene>
    <name evidence="2" type="ORF">HMPREF9450_00193</name>
</gene>
<organism evidence="2 3">
    <name type="scientific">Alistipes indistinctus YIT 12060</name>
    <dbReference type="NCBI Taxonomy" id="742725"/>
    <lineage>
        <taxon>Bacteria</taxon>
        <taxon>Pseudomonadati</taxon>
        <taxon>Bacteroidota</taxon>
        <taxon>Bacteroidia</taxon>
        <taxon>Bacteroidales</taxon>
        <taxon>Rikenellaceae</taxon>
        <taxon>Alistipes</taxon>
    </lineage>
</organism>
<dbReference type="Proteomes" id="UP000006008">
    <property type="component" value="Unassembled WGS sequence"/>
</dbReference>
<proteinExistence type="predicted"/>
<reference evidence="2 3" key="1">
    <citation type="submission" date="2011-08" db="EMBL/GenBank/DDBJ databases">
        <title>The Genome Sequence of Alistipes indistinctus YIT 12060.</title>
        <authorList>
            <consortium name="The Broad Institute Genome Sequencing Platform"/>
            <person name="Earl A."/>
            <person name="Ward D."/>
            <person name="Feldgarden M."/>
            <person name="Gevers D."/>
            <person name="Morotomi M."/>
            <person name="Young S.K."/>
            <person name="Zeng Q."/>
            <person name="Gargeya S."/>
            <person name="Fitzgerald M."/>
            <person name="Haas B."/>
            <person name="Abouelleil A."/>
            <person name="Alvarado L."/>
            <person name="Arachchi H.M."/>
            <person name="Berlin A."/>
            <person name="Brown A."/>
            <person name="Chapman S.B."/>
            <person name="Chen Z."/>
            <person name="Dunbar C."/>
            <person name="Freedman E."/>
            <person name="Gearin G."/>
            <person name="Gellesch M."/>
            <person name="Goldberg J."/>
            <person name="Griggs A."/>
            <person name="Gujja S."/>
            <person name="Heiman D."/>
            <person name="Howarth C."/>
            <person name="Larson L."/>
            <person name="Lui A."/>
            <person name="MacDonald P.J.P."/>
            <person name="Montmayeur A."/>
            <person name="Murphy C."/>
            <person name="Neiman D."/>
            <person name="Pearson M."/>
            <person name="Priest M."/>
            <person name="Roberts A."/>
            <person name="Saif S."/>
            <person name="Shea T."/>
            <person name="Shenoy N."/>
            <person name="Sisk P."/>
            <person name="Stolte C."/>
            <person name="Sykes S."/>
            <person name="Wortman J."/>
            <person name="Nusbaum C."/>
            <person name="Birren B."/>
        </authorList>
    </citation>
    <scope>NUCLEOTIDE SEQUENCE [LARGE SCALE GENOMIC DNA]</scope>
    <source>
        <strain evidence="2 3">YIT 12060</strain>
    </source>
</reference>
<name>G5H5I3_9BACT</name>
<accession>G5H5I3</accession>
<sequence>MLRAFIVFHSSSFMRSKAVNSSADNKKRGRTRIPASERSKTDR</sequence>
<dbReference type="PATRIC" id="fig|742725.3.peg.217"/>
<dbReference type="HOGENOM" id="CLU_3228670_0_0_10"/>
<protein>
    <submittedName>
        <fullName evidence="2">Uncharacterized protein</fullName>
    </submittedName>
</protein>
<dbReference type="AlphaFoldDB" id="G5H5I3"/>
<dbReference type="EMBL" id="ADLD01000003">
    <property type="protein sequence ID" value="EHB93422.1"/>
    <property type="molecule type" value="Genomic_DNA"/>
</dbReference>
<evidence type="ECO:0000313" key="3">
    <source>
        <dbReference type="Proteomes" id="UP000006008"/>
    </source>
</evidence>
<feature type="region of interest" description="Disordered" evidence="1">
    <location>
        <begin position="15"/>
        <end position="43"/>
    </location>
</feature>
<keyword evidence="3" id="KW-1185">Reference proteome</keyword>
<evidence type="ECO:0000256" key="1">
    <source>
        <dbReference type="SAM" id="MobiDB-lite"/>
    </source>
</evidence>